<dbReference type="Gene3D" id="3.30.1440.10">
    <property type="match status" value="1"/>
</dbReference>
<dbReference type="GO" id="GO:0003735">
    <property type="term" value="F:structural constituent of ribosome"/>
    <property type="evidence" value="ECO:0007669"/>
    <property type="project" value="InterPro"/>
</dbReference>
<dbReference type="SUPFAM" id="SSF55282">
    <property type="entry name" value="RL5-like"/>
    <property type="match status" value="1"/>
</dbReference>
<dbReference type="PIRSF" id="PIRSF002161">
    <property type="entry name" value="Ribosomal_L5"/>
    <property type="match status" value="1"/>
</dbReference>
<dbReference type="AlphaFoldDB" id="A0A8T3UQ89"/>
<dbReference type="GO" id="GO:1990904">
    <property type="term" value="C:ribonucleoprotein complex"/>
    <property type="evidence" value="ECO:0007669"/>
    <property type="project" value="UniProtKB-KW"/>
</dbReference>
<comment type="caution">
    <text evidence="7">The sequence shown here is derived from an EMBL/GenBank/DDBJ whole genome shotgun (WGS) entry which is preliminary data.</text>
</comment>
<evidence type="ECO:0000256" key="3">
    <source>
        <dbReference type="ARBA" id="ARBA00023274"/>
    </source>
</evidence>
<dbReference type="Pfam" id="PF00673">
    <property type="entry name" value="Ribosomal_L5_C"/>
    <property type="match status" value="1"/>
</dbReference>
<dbReference type="PANTHER" id="PTHR11994">
    <property type="entry name" value="60S RIBOSOMAL PROTEIN L11-RELATED"/>
    <property type="match status" value="1"/>
</dbReference>
<feature type="domain" description="Large ribosomal subunit protein uL5 N-terminal" evidence="5">
    <location>
        <begin position="5"/>
        <end position="58"/>
    </location>
</feature>
<proteinExistence type="inferred from homology"/>
<dbReference type="GO" id="GO:0005840">
    <property type="term" value="C:ribosome"/>
    <property type="evidence" value="ECO:0007669"/>
    <property type="project" value="UniProtKB-KW"/>
</dbReference>
<accession>A0A8T3UQ89</accession>
<evidence type="ECO:0000256" key="2">
    <source>
        <dbReference type="ARBA" id="ARBA00022980"/>
    </source>
</evidence>
<name>A0A8T3UQ89_9ARCH</name>
<organism evidence="7 8">
    <name type="scientific">Candidatus Acidifodinimicrobium mancum</name>
    <dbReference type="NCBI Taxonomy" id="2898728"/>
    <lineage>
        <taxon>Archaea</taxon>
        <taxon>Candidatus Parvarchaeota</taxon>
        <taxon>Candidatus Acidifodinimicrobiaceae</taxon>
        <taxon>Candidatus Acidifodinimicrobium</taxon>
    </lineage>
</organism>
<sequence>MNKDNKMRDIRIEKVTLNVGVGKAGAELDKIENLLKSIAGAQPFKTTSKRRIPEWGVRPGLEIGTAVTLRGKAAEEILGRLLEGIDKKLSKSKFDEGGNFSFGIPEYVHIPGVKYDYTVGIVGLSVAVTLFRPGFSISRKRVRRTVGKSHRIKKEEAINFISNKYNLQVSD</sequence>
<reference evidence="7 8" key="1">
    <citation type="submission" date="2020-09" db="EMBL/GenBank/DDBJ databases">
        <title>Genomic characterization of a novel Parvarchaeota family in acid mine drainage sediments.</title>
        <authorList>
            <person name="Luo Z.-H."/>
        </authorList>
    </citation>
    <scope>NUCLEOTIDE SEQUENCE [LARGE SCALE GENOMIC DNA]</scope>
    <source>
        <strain evidence="7">TL1-5_bins.178</strain>
    </source>
</reference>
<protein>
    <submittedName>
        <fullName evidence="7">50S ribosomal protein L5</fullName>
    </submittedName>
</protein>
<keyword evidence="2 4" id="KW-0689">Ribosomal protein</keyword>
<evidence type="ECO:0000313" key="7">
    <source>
        <dbReference type="EMBL" id="MBE5728042.1"/>
    </source>
</evidence>
<feature type="domain" description="Large ribosomal subunit protein uL5 C-terminal" evidence="6">
    <location>
        <begin position="63"/>
        <end position="160"/>
    </location>
</feature>
<dbReference type="EMBL" id="JADFAQ010000019">
    <property type="protein sequence ID" value="MBE5728042.1"/>
    <property type="molecule type" value="Genomic_DNA"/>
</dbReference>
<dbReference type="InterPro" id="IPR022803">
    <property type="entry name" value="Ribosomal_uL5_dom_sf"/>
</dbReference>
<dbReference type="NCBIfam" id="NF003258">
    <property type="entry name" value="PRK04219.1"/>
    <property type="match status" value="1"/>
</dbReference>
<evidence type="ECO:0000259" key="5">
    <source>
        <dbReference type="Pfam" id="PF00281"/>
    </source>
</evidence>
<comment type="similarity">
    <text evidence="1 4">Belongs to the universal ribosomal protein uL5 family.</text>
</comment>
<dbReference type="InterPro" id="IPR057266">
    <property type="entry name" value="Ribosomal_uL5_euk/arc-type"/>
</dbReference>
<gene>
    <name evidence="7" type="ORF">IHE50_01340</name>
</gene>
<evidence type="ECO:0000313" key="8">
    <source>
        <dbReference type="Proteomes" id="UP000763484"/>
    </source>
</evidence>
<evidence type="ECO:0000256" key="1">
    <source>
        <dbReference type="ARBA" id="ARBA00008553"/>
    </source>
</evidence>
<keyword evidence="3 4" id="KW-0687">Ribonucleoprotein</keyword>
<evidence type="ECO:0000256" key="4">
    <source>
        <dbReference type="RuleBase" id="RU003930"/>
    </source>
</evidence>
<dbReference type="GO" id="GO:0006412">
    <property type="term" value="P:translation"/>
    <property type="evidence" value="ECO:0007669"/>
    <property type="project" value="InterPro"/>
</dbReference>
<dbReference type="InterPro" id="IPR031310">
    <property type="entry name" value="Ribosomal_uL5_N"/>
</dbReference>
<dbReference type="Proteomes" id="UP000763484">
    <property type="component" value="Unassembled WGS sequence"/>
</dbReference>
<dbReference type="InterPro" id="IPR031309">
    <property type="entry name" value="Ribosomal_uL5_C"/>
</dbReference>
<dbReference type="InterPro" id="IPR002132">
    <property type="entry name" value="Ribosomal_uL5"/>
</dbReference>
<evidence type="ECO:0000259" key="6">
    <source>
        <dbReference type="Pfam" id="PF00673"/>
    </source>
</evidence>
<dbReference type="Pfam" id="PF00281">
    <property type="entry name" value="Ribosomal_L5"/>
    <property type="match status" value="1"/>
</dbReference>